<organism evidence="1 2">
    <name type="scientific">Diplocarpon coronariae</name>
    <dbReference type="NCBI Taxonomy" id="2795749"/>
    <lineage>
        <taxon>Eukaryota</taxon>
        <taxon>Fungi</taxon>
        <taxon>Dikarya</taxon>
        <taxon>Ascomycota</taxon>
        <taxon>Pezizomycotina</taxon>
        <taxon>Leotiomycetes</taxon>
        <taxon>Helotiales</taxon>
        <taxon>Drepanopezizaceae</taxon>
        <taxon>Diplocarpon</taxon>
    </lineage>
</organism>
<dbReference type="EMBL" id="MZNU01000060">
    <property type="protein sequence ID" value="OWP05789.1"/>
    <property type="molecule type" value="Genomic_DNA"/>
</dbReference>
<sequence length="129" mass="13799">MAASDGVRGAKVSRLAFPPSEWRNHRLLVLMAITPMSGTAYVAEESIIWSTGETTPWRCALGTGQNVPGTRGGSRRERQIAALVIRSFKGLSAIDFHAFGDDDSLVPHTSIHPLSPTRALLSSTLAALS</sequence>
<dbReference type="Proteomes" id="UP000242519">
    <property type="component" value="Unassembled WGS sequence"/>
</dbReference>
<accession>A0A218ZCJ3</accession>
<evidence type="ECO:0000313" key="1">
    <source>
        <dbReference type="EMBL" id="OWP05789.1"/>
    </source>
</evidence>
<proteinExistence type="predicted"/>
<comment type="caution">
    <text evidence="1">The sequence shown here is derived from an EMBL/GenBank/DDBJ whole genome shotgun (WGS) entry which is preliminary data.</text>
</comment>
<keyword evidence="2" id="KW-1185">Reference proteome</keyword>
<dbReference type="InParanoid" id="A0A218ZCJ3"/>
<protein>
    <submittedName>
        <fullName evidence="1">Uncharacterized protein</fullName>
    </submittedName>
</protein>
<dbReference type="AlphaFoldDB" id="A0A218ZCJ3"/>
<name>A0A218ZCJ3_9HELO</name>
<reference evidence="1 2" key="1">
    <citation type="submission" date="2017-04" db="EMBL/GenBank/DDBJ databases">
        <title>Draft genome sequence of Marssonina coronaria NL1: causal agent of apple blotch.</title>
        <authorList>
            <person name="Cheng Q."/>
        </authorList>
    </citation>
    <scope>NUCLEOTIDE SEQUENCE [LARGE SCALE GENOMIC DNA]</scope>
    <source>
        <strain evidence="1 2">NL1</strain>
    </source>
</reference>
<gene>
    <name evidence="1" type="ORF">B2J93_907</name>
</gene>
<evidence type="ECO:0000313" key="2">
    <source>
        <dbReference type="Proteomes" id="UP000242519"/>
    </source>
</evidence>